<dbReference type="PIRSF" id="PIRSF008502">
    <property type="entry name" value="UCP008502"/>
    <property type="match status" value="1"/>
</dbReference>
<dbReference type="OrthoDB" id="9806494at2"/>
<dbReference type="SUPFAM" id="SSF160379">
    <property type="entry name" value="SP0830-like"/>
    <property type="match status" value="1"/>
</dbReference>
<evidence type="ECO:0000313" key="1">
    <source>
        <dbReference type="EMBL" id="RLP83900.1"/>
    </source>
</evidence>
<comment type="caution">
    <text evidence="1">The sequence shown here is derived from an EMBL/GenBank/DDBJ whole genome shotgun (WGS) entry which is preliminary data.</text>
</comment>
<dbReference type="EMBL" id="RCUY01000002">
    <property type="protein sequence ID" value="RLP83900.1"/>
    <property type="molecule type" value="Genomic_DNA"/>
</dbReference>
<sequence length="177" mass="18931">MNATQVALLRGINVGGVRITSAELAAVFTELGLTSVSTVLATGNVCFSGAIEPATIERALSERFGYSARVILVEVSELASLLTRTPFIEDPERHRYVVFADPTPDQTETWAGLVAWDAEGEDRVAGDPDGRVLWWSVPRGSSTTTPFAKATARAGTRGLNITTRNIGTLQKILARAS</sequence>
<dbReference type="AlphaFoldDB" id="A0A3L7AWI7"/>
<dbReference type="PANTHER" id="PTHR36439:SF1">
    <property type="entry name" value="DUF1697 DOMAIN-CONTAINING PROTEIN"/>
    <property type="match status" value="1"/>
</dbReference>
<evidence type="ECO:0000313" key="2">
    <source>
        <dbReference type="Proteomes" id="UP000269438"/>
    </source>
</evidence>
<accession>A0A3L7AWI7</accession>
<reference evidence="1 2" key="1">
    <citation type="submission" date="2018-10" db="EMBL/GenBank/DDBJ databases">
        <authorList>
            <person name="Li J."/>
        </authorList>
    </citation>
    <scope>NUCLEOTIDE SEQUENCE [LARGE SCALE GENOMIC DNA]</scope>
    <source>
        <strain evidence="1 2">JCM 11654</strain>
    </source>
</reference>
<protein>
    <submittedName>
        <fullName evidence="1">DUF1697 domain-containing protein</fullName>
    </submittedName>
</protein>
<dbReference type="Gene3D" id="3.30.70.1280">
    <property type="entry name" value="SP0830-like domains"/>
    <property type="match status" value="1"/>
</dbReference>
<dbReference type="PANTHER" id="PTHR36439">
    <property type="entry name" value="BLL4334 PROTEIN"/>
    <property type="match status" value="1"/>
</dbReference>
<gene>
    <name evidence="1" type="ORF">D9V34_03580</name>
</gene>
<keyword evidence="2" id="KW-1185">Reference proteome</keyword>
<dbReference type="RefSeq" id="WP_121687526.1">
    <property type="nucleotide sequence ID" value="NZ_RCUY01000002.1"/>
</dbReference>
<name>A0A3L7AWI7_9MICO</name>
<dbReference type="Proteomes" id="UP000269438">
    <property type="component" value="Unassembled WGS sequence"/>
</dbReference>
<organism evidence="1 2">
    <name type="scientific">Mycetocola lacteus</name>
    <dbReference type="NCBI Taxonomy" id="76637"/>
    <lineage>
        <taxon>Bacteria</taxon>
        <taxon>Bacillati</taxon>
        <taxon>Actinomycetota</taxon>
        <taxon>Actinomycetes</taxon>
        <taxon>Micrococcales</taxon>
        <taxon>Microbacteriaceae</taxon>
        <taxon>Mycetocola</taxon>
    </lineage>
</organism>
<dbReference type="Pfam" id="PF08002">
    <property type="entry name" value="DUF1697"/>
    <property type="match status" value="1"/>
</dbReference>
<proteinExistence type="predicted"/>
<dbReference type="InterPro" id="IPR012545">
    <property type="entry name" value="DUF1697"/>
</dbReference>